<evidence type="ECO:0000256" key="2">
    <source>
        <dbReference type="ARBA" id="ARBA00022723"/>
    </source>
</evidence>
<evidence type="ECO:0000313" key="7">
    <source>
        <dbReference type="Proteomes" id="UP000195781"/>
    </source>
</evidence>
<dbReference type="InterPro" id="IPR029060">
    <property type="entry name" value="PIN-like_dom_sf"/>
</dbReference>
<protein>
    <recommendedName>
        <fullName evidence="5">PIN domain-containing protein</fullName>
    </recommendedName>
</protein>
<keyword evidence="2" id="KW-0479">Metal-binding</keyword>
<dbReference type="Pfam" id="PF13470">
    <property type="entry name" value="PIN_3"/>
    <property type="match status" value="1"/>
</dbReference>
<dbReference type="Proteomes" id="UP000195781">
    <property type="component" value="Unassembled WGS sequence"/>
</dbReference>
<gene>
    <name evidence="6" type="ORF">B5G02_02000</name>
</gene>
<keyword evidence="3" id="KW-0378">Hydrolase</keyword>
<name>A0A1Y3XVG4_9ACTN</name>
<dbReference type="GO" id="GO:0016787">
    <property type="term" value="F:hydrolase activity"/>
    <property type="evidence" value="ECO:0007669"/>
    <property type="project" value="UniProtKB-KW"/>
</dbReference>
<dbReference type="GO" id="GO:0046872">
    <property type="term" value="F:metal ion binding"/>
    <property type="evidence" value="ECO:0007669"/>
    <property type="project" value="UniProtKB-KW"/>
</dbReference>
<organism evidence="6 7">
    <name type="scientific">[Collinsella] massiliensis</name>
    <dbReference type="NCBI Taxonomy" id="1232426"/>
    <lineage>
        <taxon>Bacteria</taxon>
        <taxon>Bacillati</taxon>
        <taxon>Actinomycetota</taxon>
        <taxon>Coriobacteriia</taxon>
        <taxon>Coriobacteriales</taxon>
        <taxon>Coriobacteriaceae</taxon>
        <taxon>Enorma</taxon>
    </lineage>
</organism>
<dbReference type="SUPFAM" id="SSF88723">
    <property type="entry name" value="PIN domain-like"/>
    <property type="match status" value="1"/>
</dbReference>
<keyword evidence="7" id="KW-1185">Reference proteome</keyword>
<evidence type="ECO:0000259" key="5">
    <source>
        <dbReference type="Pfam" id="PF13470"/>
    </source>
</evidence>
<dbReference type="EMBL" id="NFIE01000003">
    <property type="protein sequence ID" value="OUN89544.1"/>
    <property type="molecule type" value="Genomic_DNA"/>
</dbReference>
<keyword evidence="1" id="KW-0540">Nuclease</keyword>
<sequence>MLLDTNTLLDYVIPDRPESDEALELVKLIINHVHTGLVAASSLNDFYYISRKTLSEQERRDWLRIFIRIFDIEELDVEACAIALDSNEPDYEDGCIRAIAERAQVDFIITRDRTAFERSWVKAYSAKRFLELFPPIESDEG</sequence>
<proteinExistence type="predicted"/>
<comment type="caution">
    <text evidence="6">The sequence shown here is derived from an EMBL/GenBank/DDBJ whole genome shotgun (WGS) entry which is preliminary data.</text>
</comment>
<dbReference type="Gene3D" id="3.40.50.1010">
    <property type="entry name" value="5'-nuclease"/>
    <property type="match status" value="1"/>
</dbReference>
<accession>A0A1Y3XVG4</accession>
<evidence type="ECO:0000256" key="3">
    <source>
        <dbReference type="ARBA" id="ARBA00022801"/>
    </source>
</evidence>
<feature type="domain" description="PIN" evidence="5">
    <location>
        <begin position="2"/>
        <end position="113"/>
    </location>
</feature>
<evidence type="ECO:0000313" key="6">
    <source>
        <dbReference type="EMBL" id="OUN89544.1"/>
    </source>
</evidence>
<reference evidence="7" key="1">
    <citation type="submission" date="2017-04" db="EMBL/GenBank/DDBJ databases">
        <title>Function of individual gut microbiota members based on whole genome sequencing of pure cultures obtained from chicken caecum.</title>
        <authorList>
            <person name="Medvecky M."/>
            <person name="Cejkova D."/>
            <person name="Polansky O."/>
            <person name="Karasova D."/>
            <person name="Kubasova T."/>
            <person name="Cizek A."/>
            <person name="Rychlik I."/>
        </authorList>
    </citation>
    <scope>NUCLEOTIDE SEQUENCE [LARGE SCALE GENOMIC DNA]</scope>
    <source>
        <strain evidence="7">An5</strain>
    </source>
</reference>
<dbReference type="OrthoDB" id="3232645at2"/>
<dbReference type="GO" id="GO:0004518">
    <property type="term" value="F:nuclease activity"/>
    <property type="evidence" value="ECO:0007669"/>
    <property type="project" value="UniProtKB-KW"/>
</dbReference>
<keyword evidence="4" id="KW-0460">Magnesium</keyword>
<evidence type="ECO:0000256" key="4">
    <source>
        <dbReference type="ARBA" id="ARBA00022842"/>
    </source>
</evidence>
<evidence type="ECO:0000256" key="1">
    <source>
        <dbReference type="ARBA" id="ARBA00022722"/>
    </source>
</evidence>
<dbReference type="InterPro" id="IPR002716">
    <property type="entry name" value="PIN_dom"/>
</dbReference>
<dbReference type="AlphaFoldDB" id="A0A1Y3XVG4"/>